<evidence type="ECO:0000259" key="1">
    <source>
        <dbReference type="PROSITE" id="PS50181"/>
    </source>
</evidence>
<protein>
    <submittedName>
        <fullName evidence="3">F-box domain-containing protein</fullName>
    </submittedName>
</protein>
<dbReference type="PROSITE" id="PS50181">
    <property type="entry name" value="FBOX"/>
    <property type="match status" value="1"/>
</dbReference>
<organism evidence="2 3">
    <name type="scientific">Caenorhabditis tropicalis</name>
    <dbReference type="NCBI Taxonomy" id="1561998"/>
    <lineage>
        <taxon>Eukaryota</taxon>
        <taxon>Metazoa</taxon>
        <taxon>Ecdysozoa</taxon>
        <taxon>Nematoda</taxon>
        <taxon>Chromadorea</taxon>
        <taxon>Rhabditida</taxon>
        <taxon>Rhabditina</taxon>
        <taxon>Rhabditomorpha</taxon>
        <taxon>Rhabditoidea</taxon>
        <taxon>Rhabditidae</taxon>
        <taxon>Peloderinae</taxon>
        <taxon>Caenorhabditis</taxon>
    </lineage>
</organism>
<evidence type="ECO:0000313" key="3">
    <source>
        <dbReference type="WBParaSite" id="Csp11.Scaffold630.g21559.t2"/>
    </source>
</evidence>
<dbReference type="PANTHER" id="PTHR21503">
    <property type="entry name" value="F-BOX-CONTAINING HYPOTHETICAL PROTEIN C.ELEGANS"/>
    <property type="match status" value="1"/>
</dbReference>
<sequence>MSEFQLLKLPSVAFREVLSQIHINDIFLLSLCSKRTKNTVKRNYNKLLNWNLFVCSRAVYCLGYQYLPDIKRAMVAVREKGTLDTERMEHVMIDGKEIPIDRTPTANFINLYSEDRKSLLTAVFNHINELFDKNLHTLIIRPPSFWVLYLGDKPFVLVIIDPEIEDQEPISAEQCKYVLRHCKTNELCLNCVFPNGFRYFGSIAKHNRIVVRHGSWLILENLISLGQSCTRIRIEKSNLTFKDLNCLIKFWHRKKVDCFRQLVFQCEIIRGINPFDGLRENTILVKGPVSLKCDGDTITLADGFRFVEREDGQILTYAQEELQVPMNVFVFDKVEWVEGKGPPNTS</sequence>
<dbReference type="AlphaFoldDB" id="A0A1I7V1V7"/>
<evidence type="ECO:0000313" key="2">
    <source>
        <dbReference type="Proteomes" id="UP000095282"/>
    </source>
</evidence>
<reference evidence="3" key="1">
    <citation type="submission" date="2016-11" db="UniProtKB">
        <authorList>
            <consortium name="WormBaseParasite"/>
        </authorList>
    </citation>
    <scope>IDENTIFICATION</scope>
</reference>
<dbReference type="Proteomes" id="UP000095282">
    <property type="component" value="Unplaced"/>
</dbReference>
<dbReference type="InterPro" id="IPR001810">
    <property type="entry name" value="F-box_dom"/>
</dbReference>
<accession>A0A1I7V1V7</accession>
<keyword evidence="2" id="KW-1185">Reference proteome</keyword>
<feature type="domain" description="F-box" evidence="1">
    <location>
        <begin position="3"/>
        <end position="47"/>
    </location>
</feature>
<dbReference type="Pfam" id="PF00646">
    <property type="entry name" value="F-box"/>
    <property type="match status" value="1"/>
</dbReference>
<proteinExistence type="predicted"/>
<dbReference type="WBParaSite" id="Csp11.Scaffold630.g21559.t2">
    <property type="protein sequence ID" value="Csp11.Scaffold630.g21559.t2"/>
    <property type="gene ID" value="Csp11.Scaffold630.g21559"/>
</dbReference>
<name>A0A1I7V1V7_9PELO</name>